<dbReference type="EMBL" id="CP126980">
    <property type="protein sequence ID" value="WIM94008.1"/>
    <property type="molecule type" value="Genomic_DNA"/>
</dbReference>
<organism evidence="2 3">
    <name type="scientific">Actinoplanes oblitus</name>
    <dbReference type="NCBI Taxonomy" id="3040509"/>
    <lineage>
        <taxon>Bacteria</taxon>
        <taxon>Bacillati</taxon>
        <taxon>Actinomycetota</taxon>
        <taxon>Actinomycetes</taxon>
        <taxon>Micromonosporales</taxon>
        <taxon>Micromonosporaceae</taxon>
        <taxon>Actinoplanes</taxon>
    </lineage>
</organism>
<feature type="compositionally biased region" description="Low complexity" evidence="1">
    <location>
        <begin position="129"/>
        <end position="169"/>
    </location>
</feature>
<keyword evidence="3" id="KW-1185">Reference proteome</keyword>
<dbReference type="RefSeq" id="WP_284915211.1">
    <property type="nucleotide sequence ID" value="NZ_CP126980.1"/>
</dbReference>
<feature type="compositionally biased region" description="Polar residues" evidence="1">
    <location>
        <begin position="223"/>
        <end position="240"/>
    </location>
</feature>
<reference evidence="2 3" key="1">
    <citation type="submission" date="2023-06" db="EMBL/GenBank/DDBJ databases">
        <authorList>
            <person name="Yushchuk O."/>
            <person name="Binda E."/>
            <person name="Ruckert-Reed C."/>
            <person name="Fedorenko V."/>
            <person name="Kalinowski J."/>
            <person name="Marinelli F."/>
        </authorList>
    </citation>
    <scope>NUCLEOTIDE SEQUENCE [LARGE SCALE GENOMIC DNA]</scope>
    <source>
        <strain evidence="2 3">NRRL 3884</strain>
    </source>
</reference>
<gene>
    <name evidence="2" type="ORF">ACTOB_006008</name>
</gene>
<sequence>MGTRSGFSGNVPGWLRRRRHPRLSGTLRIRDAVGRDLTIPLRGRAAVLTTGGTGLTGHGEVWAVHTDPDATVTSLMICYGRTDSPGDRESGLCPSGATVTLAGTQFTWHCPTTSPEPGPAAASIPHPRPAATAPRPDGATAEVSDTADAAAGGTVNAATTGSHRAASSGADGGSRDTDSTTTNRRRDTDSAATNQSRDTGNIAPSAGRDPGSGRNVRPPLPRTGNSRVTPSGLRQPSPET</sequence>
<dbReference type="Proteomes" id="UP001240150">
    <property type="component" value="Chromosome"/>
</dbReference>
<feature type="region of interest" description="Disordered" evidence="1">
    <location>
        <begin position="108"/>
        <end position="240"/>
    </location>
</feature>
<evidence type="ECO:0000256" key="1">
    <source>
        <dbReference type="SAM" id="MobiDB-lite"/>
    </source>
</evidence>
<evidence type="ECO:0000313" key="2">
    <source>
        <dbReference type="EMBL" id="WIM94008.1"/>
    </source>
</evidence>
<evidence type="ECO:0000313" key="3">
    <source>
        <dbReference type="Proteomes" id="UP001240150"/>
    </source>
</evidence>
<feature type="compositionally biased region" description="Basic and acidic residues" evidence="1">
    <location>
        <begin position="173"/>
        <end position="189"/>
    </location>
</feature>
<accession>A0ABY8WA87</accession>
<name>A0ABY8WA87_9ACTN</name>
<protein>
    <submittedName>
        <fullName evidence="2">Uncharacterized protein</fullName>
    </submittedName>
</protein>
<proteinExistence type="predicted"/>